<evidence type="ECO:0000313" key="3">
    <source>
        <dbReference type="Proteomes" id="UP000293874"/>
    </source>
</evidence>
<feature type="transmembrane region" description="Helical" evidence="1">
    <location>
        <begin position="7"/>
        <end position="30"/>
    </location>
</feature>
<dbReference type="AlphaFoldDB" id="A0A4Q7N0L4"/>
<proteinExistence type="predicted"/>
<evidence type="ECO:0000313" key="2">
    <source>
        <dbReference type="EMBL" id="RZS75130.1"/>
    </source>
</evidence>
<keyword evidence="1" id="KW-0812">Transmembrane</keyword>
<feature type="transmembrane region" description="Helical" evidence="1">
    <location>
        <begin position="125"/>
        <end position="144"/>
    </location>
</feature>
<gene>
    <name evidence="2" type="ORF">EV199_0991</name>
</gene>
<feature type="transmembrane region" description="Helical" evidence="1">
    <location>
        <begin position="50"/>
        <end position="74"/>
    </location>
</feature>
<sequence>MSFLKACMYCLLCYIGCIAVIDLAAVLLVTLLPGPGGRRLNGQAGFGSKILYYAVWLVAGCIAGTVYSAGSLALTGSNGLIRKQPVWIFILALVFSILLIAFFYSMGEMLVPQYNNDYYVPGHAYMTWTFFISFLVICLLNCMLSKKEEQVI</sequence>
<accession>A0A4Q7N0L4</accession>
<name>A0A4Q7N0L4_9BACT</name>
<feature type="transmembrane region" description="Helical" evidence="1">
    <location>
        <begin position="86"/>
        <end position="105"/>
    </location>
</feature>
<comment type="caution">
    <text evidence="2">The sequence shown here is derived from an EMBL/GenBank/DDBJ whole genome shotgun (WGS) entry which is preliminary data.</text>
</comment>
<reference evidence="2 3" key="1">
    <citation type="submission" date="2019-02" db="EMBL/GenBank/DDBJ databases">
        <title>Genomic Encyclopedia of Type Strains, Phase IV (KMG-IV): sequencing the most valuable type-strain genomes for metagenomic binning, comparative biology and taxonomic classification.</title>
        <authorList>
            <person name="Goeker M."/>
        </authorList>
    </citation>
    <scope>NUCLEOTIDE SEQUENCE [LARGE SCALE GENOMIC DNA]</scope>
    <source>
        <strain evidence="2 3">DSM 18116</strain>
    </source>
</reference>
<evidence type="ECO:0000256" key="1">
    <source>
        <dbReference type="SAM" id="Phobius"/>
    </source>
</evidence>
<keyword evidence="1" id="KW-0472">Membrane</keyword>
<keyword evidence="3" id="KW-1185">Reference proteome</keyword>
<evidence type="ECO:0008006" key="4">
    <source>
        <dbReference type="Google" id="ProtNLM"/>
    </source>
</evidence>
<dbReference type="Proteomes" id="UP000293874">
    <property type="component" value="Unassembled WGS sequence"/>
</dbReference>
<dbReference type="EMBL" id="SGXA01000001">
    <property type="protein sequence ID" value="RZS75130.1"/>
    <property type="molecule type" value="Genomic_DNA"/>
</dbReference>
<protein>
    <recommendedName>
        <fullName evidence="4">Transmembrane protein</fullName>
    </recommendedName>
</protein>
<organism evidence="2 3">
    <name type="scientific">Pseudobacter ginsenosidimutans</name>
    <dbReference type="NCBI Taxonomy" id="661488"/>
    <lineage>
        <taxon>Bacteria</taxon>
        <taxon>Pseudomonadati</taxon>
        <taxon>Bacteroidota</taxon>
        <taxon>Chitinophagia</taxon>
        <taxon>Chitinophagales</taxon>
        <taxon>Chitinophagaceae</taxon>
        <taxon>Pseudobacter</taxon>
    </lineage>
</organism>
<keyword evidence="1" id="KW-1133">Transmembrane helix</keyword>
<dbReference type="RefSeq" id="WP_130539530.1">
    <property type="nucleotide sequence ID" value="NZ_SGXA01000001.1"/>
</dbReference>